<evidence type="ECO:0000259" key="6">
    <source>
        <dbReference type="Pfam" id="PF04542"/>
    </source>
</evidence>
<dbReference type="InterPro" id="IPR007627">
    <property type="entry name" value="RNA_pol_sigma70_r2"/>
</dbReference>
<dbReference type="InterPro" id="IPR039425">
    <property type="entry name" value="RNA_pol_sigma-70-like"/>
</dbReference>
<dbReference type="NCBIfam" id="TIGR02937">
    <property type="entry name" value="sigma70-ECF"/>
    <property type="match status" value="1"/>
</dbReference>
<dbReference type="SUPFAM" id="SSF88659">
    <property type="entry name" value="Sigma3 and sigma4 domains of RNA polymerase sigma factors"/>
    <property type="match status" value="1"/>
</dbReference>
<evidence type="ECO:0000256" key="5">
    <source>
        <dbReference type="ARBA" id="ARBA00023163"/>
    </source>
</evidence>
<dbReference type="RefSeq" id="WP_183496301.1">
    <property type="nucleotide sequence ID" value="NZ_JACIFF010000007.1"/>
</dbReference>
<keyword evidence="3" id="KW-0731">Sigma factor</keyword>
<name>A0A840E9N6_9BACT</name>
<feature type="domain" description="RNA polymerase sigma factor 70 region 4 type 2" evidence="7">
    <location>
        <begin position="119"/>
        <end position="171"/>
    </location>
</feature>
<dbReference type="GO" id="GO:0006352">
    <property type="term" value="P:DNA-templated transcription initiation"/>
    <property type="evidence" value="ECO:0007669"/>
    <property type="project" value="InterPro"/>
</dbReference>
<keyword evidence="2" id="KW-0805">Transcription regulation</keyword>
<evidence type="ECO:0000313" key="9">
    <source>
        <dbReference type="Proteomes" id="UP000576209"/>
    </source>
</evidence>
<keyword evidence="5" id="KW-0804">Transcription</keyword>
<dbReference type="GO" id="GO:0003677">
    <property type="term" value="F:DNA binding"/>
    <property type="evidence" value="ECO:0007669"/>
    <property type="project" value="UniProtKB-KW"/>
</dbReference>
<dbReference type="InterPro" id="IPR014284">
    <property type="entry name" value="RNA_pol_sigma-70_dom"/>
</dbReference>
<dbReference type="Pfam" id="PF08281">
    <property type="entry name" value="Sigma70_r4_2"/>
    <property type="match status" value="1"/>
</dbReference>
<evidence type="ECO:0000259" key="7">
    <source>
        <dbReference type="Pfam" id="PF08281"/>
    </source>
</evidence>
<gene>
    <name evidence="8" type="ORF">GGR28_002687</name>
</gene>
<dbReference type="PANTHER" id="PTHR43133">
    <property type="entry name" value="RNA POLYMERASE ECF-TYPE SIGMA FACTO"/>
    <property type="match status" value="1"/>
</dbReference>
<reference evidence="8 9" key="1">
    <citation type="submission" date="2020-08" db="EMBL/GenBank/DDBJ databases">
        <title>Genomic Encyclopedia of Type Strains, Phase IV (KMG-IV): sequencing the most valuable type-strain genomes for metagenomic binning, comparative biology and taxonomic classification.</title>
        <authorList>
            <person name="Goeker M."/>
        </authorList>
    </citation>
    <scope>NUCLEOTIDE SEQUENCE [LARGE SCALE GENOMIC DNA]</scope>
    <source>
        <strain evidence="8 9">DSM 105137</strain>
    </source>
</reference>
<comment type="similarity">
    <text evidence="1">Belongs to the sigma-70 factor family. ECF subfamily.</text>
</comment>
<evidence type="ECO:0000256" key="1">
    <source>
        <dbReference type="ARBA" id="ARBA00010641"/>
    </source>
</evidence>
<feature type="domain" description="RNA polymerase sigma-70 region 2" evidence="6">
    <location>
        <begin position="22"/>
        <end position="88"/>
    </location>
</feature>
<dbReference type="Gene3D" id="1.10.1740.10">
    <property type="match status" value="1"/>
</dbReference>
<comment type="caution">
    <text evidence="8">The sequence shown here is derived from an EMBL/GenBank/DDBJ whole genome shotgun (WGS) entry which is preliminary data.</text>
</comment>
<dbReference type="InterPro" id="IPR036388">
    <property type="entry name" value="WH-like_DNA-bd_sf"/>
</dbReference>
<dbReference type="Gene3D" id="1.10.10.10">
    <property type="entry name" value="Winged helix-like DNA-binding domain superfamily/Winged helix DNA-binding domain"/>
    <property type="match status" value="1"/>
</dbReference>
<dbReference type="InterPro" id="IPR013324">
    <property type="entry name" value="RNA_pol_sigma_r3/r4-like"/>
</dbReference>
<dbReference type="SUPFAM" id="SSF88946">
    <property type="entry name" value="Sigma2 domain of RNA polymerase sigma factors"/>
    <property type="match status" value="1"/>
</dbReference>
<dbReference type="CDD" id="cd06171">
    <property type="entry name" value="Sigma70_r4"/>
    <property type="match status" value="1"/>
</dbReference>
<dbReference type="InterPro" id="IPR013325">
    <property type="entry name" value="RNA_pol_sigma_r2"/>
</dbReference>
<dbReference type="EMBL" id="JACIFF010000007">
    <property type="protein sequence ID" value="MBB4080057.1"/>
    <property type="molecule type" value="Genomic_DNA"/>
</dbReference>
<dbReference type="GO" id="GO:0016987">
    <property type="term" value="F:sigma factor activity"/>
    <property type="evidence" value="ECO:0007669"/>
    <property type="project" value="UniProtKB-KW"/>
</dbReference>
<organism evidence="8 9">
    <name type="scientific">Neolewinella aquimaris</name>
    <dbReference type="NCBI Taxonomy" id="1835722"/>
    <lineage>
        <taxon>Bacteria</taxon>
        <taxon>Pseudomonadati</taxon>
        <taxon>Bacteroidota</taxon>
        <taxon>Saprospiria</taxon>
        <taxon>Saprospirales</taxon>
        <taxon>Lewinellaceae</taxon>
        <taxon>Neolewinella</taxon>
    </lineage>
</organism>
<dbReference type="InterPro" id="IPR013249">
    <property type="entry name" value="RNA_pol_sigma70_r4_t2"/>
</dbReference>
<protein>
    <submittedName>
        <fullName evidence="8">RNA polymerase sigma-70 factor (ECF subfamily)</fullName>
    </submittedName>
</protein>
<keyword evidence="9" id="KW-1185">Reference proteome</keyword>
<proteinExistence type="inferred from homology"/>
<sequence>MTDLDHITRFQRSRKSGDLLPLYQRYAELIYGWCLGYLGTAERAEDAGAEIFTVLLAKLAKHEVANFRSWLQTLVRNHCLMQLRREKRDPLRQSREPLMQSEELMHLPEEAEATPDTRPLHHCLKQLGEEQRTCIRLFYLQEGHSYQSIADQLNLSVGRVRSHLQNGRRNLKICLERRQTE</sequence>
<evidence type="ECO:0000313" key="8">
    <source>
        <dbReference type="EMBL" id="MBB4080057.1"/>
    </source>
</evidence>
<keyword evidence="4" id="KW-0238">DNA-binding</keyword>
<dbReference type="PANTHER" id="PTHR43133:SF8">
    <property type="entry name" value="RNA POLYMERASE SIGMA FACTOR HI_1459-RELATED"/>
    <property type="match status" value="1"/>
</dbReference>
<accession>A0A840E9N6</accession>
<evidence type="ECO:0000256" key="3">
    <source>
        <dbReference type="ARBA" id="ARBA00023082"/>
    </source>
</evidence>
<dbReference type="Proteomes" id="UP000576209">
    <property type="component" value="Unassembled WGS sequence"/>
</dbReference>
<dbReference type="AlphaFoldDB" id="A0A840E9N6"/>
<dbReference type="Pfam" id="PF04542">
    <property type="entry name" value="Sigma70_r2"/>
    <property type="match status" value="1"/>
</dbReference>
<evidence type="ECO:0000256" key="2">
    <source>
        <dbReference type="ARBA" id="ARBA00023015"/>
    </source>
</evidence>
<evidence type="ECO:0000256" key="4">
    <source>
        <dbReference type="ARBA" id="ARBA00023125"/>
    </source>
</evidence>